<reference evidence="2" key="1">
    <citation type="submission" date="2021-06" db="EMBL/GenBank/DDBJ databases">
        <title>An adapted protocol for Saccharibacteria cultivation: two new species join this phylum of Candidate Phyla Radiations.</title>
        <authorList>
            <person name="Ibrahim A."/>
            <person name="Maatouk M."/>
            <person name="Zgheib R."/>
            <person name="Haddad G."/>
            <person name="Bou Khalil J."/>
            <person name="Raoult D."/>
            <person name="Bittar F."/>
        </authorList>
    </citation>
    <scope>NUCLEOTIDE SEQUENCE</scope>
    <source>
        <strain evidence="2">IHU1</strain>
    </source>
</reference>
<evidence type="ECO:0000313" key="2">
    <source>
        <dbReference type="EMBL" id="QWQ32130.1"/>
    </source>
</evidence>
<keyword evidence="2" id="KW-0328">Glycosyltransferase</keyword>
<accession>A0A8F1MB56</accession>
<keyword evidence="3" id="KW-1185">Reference proteome</keyword>
<keyword evidence="1" id="KW-0812">Transmembrane</keyword>
<evidence type="ECO:0000256" key="1">
    <source>
        <dbReference type="SAM" id="Phobius"/>
    </source>
</evidence>
<gene>
    <name evidence="2" type="ORF">KOY48_04645</name>
</gene>
<keyword evidence="1" id="KW-0472">Membrane</keyword>
<feature type="transmembrane region" description="Helical" evidence="1">
    <location>
        <begin position="144"/>
        <end position="163"/>
    </location>
</feature>
<dbReference type="Proteomes" id="UP000679129">
    <property type="component" value="Chromosome"/>
</dbReference>
<dbReference type="GO" id="GO:0016757">
    <property type="term" value="F:glycosyltransferase activity"/>
    <property type="evidence" value="ECO:0007669"/>
    <property type="project" value="UniProtKB-KW"/>
</dbReference>
<dbReference type="EC" id="2.4.-.-" evidence="2"/>
<keyword evidence="2" id="KW-0808">Transferase</keyword>
<name>A0A8F1MB56_9BACT</name>
<dbReference type="AlphaFoldDB" id="A0A8F1MB56"/>
<sequence>MSWRSSAKNKKFWWALYGIEAALGLYTQYFLALILPAHFAYICIKLGGNRTAIKNIFKDKNVWLAAGTCFLLFLPWLPVMISQTSRVSDGFWIPEVTKFTIPTTLSMFLTLRRQNCPLFWVATAANYNRNFTPTLAKKHPKYQAAIWILTIWLLLPMIIVYILSQARPVYLDRYFTYSAPAVYTP</sequence>
<organism evidence="2 3">
    <name type="scientific">Candidatus Minimicrobia naudis</name>
    <dbReference type="NCBI Taxonomy" id="2841263"/>
    <lineage>
        <taxon>Bacteria</taxon>
        <taxon>Candidatus Saccharimonadota</taxon>
        <taxon>Candidatus Saccharimonadota incertae sedis</taxon>
        <taxon>Candidatus Minimicrobia</taxon>
    </lineage>
</organism>
<dbReference type="EMBL" id="CP076460">
    <property type="protein sequence ID" value="QWQ32130.1"/>
    <property type="molecule type" value="Genomic_DNA"/>
</dbReference>
<feature type="transmembrane region" description="Helical" evidence="1">
    <location>
        <begin position="62"/>
        <end position="81"/>
    </location>
</feature>
<proteinExistence type="predicted"/>
<evidence type="ECO:0000313" key="3">
    <source>
        <dbReference type="Proteomes" id="UP000679129"/>
    </source>
</evidence>
<feature type="transmembrane region" description="Helical" evidence="1">
    <location>
        <begin position="12"/>
        <end position="41"/>
    </location>
</feature>
<keyword evidence="1" id="KW-1133">Transmembrane helix</keyword>
<protein>
    <submittedName>
        <fullName evidence="2">Glycosyltransferase family 39 protein</fullName>
        <ecNumber evidence="2">2.4.-.-</ecNumber>
    </submittedName>
</protein>
<dbReference type="KEGG" id="mnd:KOY48_04645"/>